<dbReference type="SUPFAM" id="SSF52540">
    <property type="entry name" value="P-loop containing nucleoside triphosphate hydrolases"/>
    <property type="match status" value="1"/>
</dbReference>
<dbReference type="InterPro" id="IPR027417">
    <property type="entry name" value="P-loop_NTPase"/>
</dbReference>
<accession>A0A9E8M0B8</accession>
<reference evidence="5" key="1">
    <citation type="submission" date="2022-09" db="EMBL/GenBank/DDBJ databases">
        <title>Complete Genomes of Fervidibacillus albus and Fervidibacillus halotolerans isolated from tidal flat sediments.</title>
        <authorList>
            <person name="Kwon K.K."/>
            <person name="Yang S.-H."/>
            <person name="Park M.J."/>
            <person name="Oh H.-M."/>
        </authorList>
    </citation>
    <scope>NUCLEOTIDE SEQUENCE</scope>
    <source>
        <strain evidence="5">MEBiC13594</strain>
    </source>
</reference>
<dbReference type="AlphaFoldDB" id="A0A9E8M0B8"/>
<dbReference type="GO" id="GO:0016887">
    <property type="term" value="F:ATP hydrolysis activity"/>
    <property type="evidence" value="ECO:0007669"/>
    <property type="project" value="InterPro"/>
</dbReference>
<protein>
    <submittedName>
        <fullName evidence="5">ATP-binding cassette domain-containing protein</fullName>
    </submittedName>
</protein>
<dbReference type="SMART" id="SM00382">
    <property type="entry name" value="AAA"/>
    <property type="match status" value="1"/>
</dbReference>
<dbReference type="PANTHER" id="PTHR42711:SF1">
    <property type="entry name" value="ABC-TRANSPORT PROTEIN, ATP-BINDING COMPONENT"/>
    <property type="match status" value="1"/>
</dbReference>
<evidence type="ECO:0000256" key="2">
    <source>
        <dbReference type="ARBA" id="ARBA00022741"/>
    </source>
</evidence>
<evidence type="ECO:0000313" key="6">
    <source>
        <dbReference type="Proteomes" id="UP001164726"/>
    </source>
</evidence>
<evidence type="ECO:0000313" key="5">
    <source>
        <dbReference type="EMBL" id="WAA12667.1"/>
    </source>
</evidence>
<keyword evidence="1" id="KW-0813">Transport</keyword>
<dbReference type="Pfam" id="PF00005">
    <property type="entry name" value="ABC_tran"/>
    <property type="match status" value="1"/>
</dbReference>
<sequence>MNRIICVKNVSKVYRIPKSEKGFFKGIKSLVKPNIVEKVALKDVSFEISEGEVVAYIGPNGAGKSTTIKLLTGLLLPTSGHISVKGQDPFQYRKQLAQMTGVLMGQRSNLWWDLPLQDSYDLLRVIYNLDKKTYIEWSRYLIETMGIEDLLSQPVRMLSLGQRMKAEIVSIFIPKPEIVYLDEPTIGLDVVTKQKVIEFLMHINKQFHTTIILTTHDLQDVEKLCKRMILIDKSILKYDGTVSNFIKKYGNMKRVMIKSDSDNVPQLPNDFTLSEQFIDGWEFIYDQSRYDKRDVLAMIAKLENVTSVSFKDPDLSLIIKNMFREDFEHVWDQ</sequence>
<dbReference type="PROSITE" id="PS50893">
    <property type="entry name" value="ABC_TRANSPORTER_2"/>
    <property type="match status" value="1"/>
</dbReference>
<dbReference type="InterPro" id="IPR003593">
    <property type="entry name" value="AAA+_ATPase"/>
</dbReference>
<proteinExistence type="predicted"/>
<keyword evidence="6" id="KW-1185">Reference proteome</keyword>
<keyword evidence="2" id="KW-0547">Nucleotide-binding</keyword>
<dbReference type="InterPro" id="IPR050763">
    <property type="entry name" value="ABC_transporter_ATP-binding"/>
</dbReference>
<feature type="domain" description="ABC transporter" evidence="4">
    <location>
        <begin position="25"/>
        <end position="258"/>
    </location>
</feature>
<evidence type="ECO:0000256" key="1">
    <source>
        <dbReference type="ARBA" id="ARBA00022448"/>
    </source>
</evidence>
<keyword evidence="3 5" id="KW-0067">ATP-binding</keyword>
<organism evidence="5 6">
    <name type="scientific">Fervidibacillus halotolerans</name>
    <dbReference type="NCBI Taxonomy" id="2980027"/>
    <lineage>
        <taxon>Bacteria</taxon>
        <taxon>Bacillati</taxon>
        <taxon>Bacillota</taxon>
        <taxon>Bacilli</taxon>
        <taxon>Bacillales</taxon>
        <taxon>Bacillaceae</taxon>
        <taxon>Fervidibacillus</taxon>
    </lineage>
</organism>
<dbReference type="InterPro" id="IPR017871">
    <property type="entry name" value="ABC_transporter-like_CS"/>
</dbReference>
<dbReference type="RefSeq" id="WP_275420796.1">
    <property type="nucleotide sequence ID" value="NZ_CP106877.1"/>
</dbReference>
<dbReference type="Gene3D" id="3.40.50.300">
    <property type="entry name" value="P-loop containing nucleotide triphosphate hydrolases"/>
    <property type="match status" value="1"/>
</dbReference>
<evidence type="ECO:0000259" key="4">
    <source>
        <dbReference type="PROSITE" id="PS50893"/>
    </source>
</evidence>
<dbReference type="GO" id="GO:0005524">
    <property type="term" value="F:ATP binding"/>
    <property type="evidence" value="ECO:0007669"/>
    <property type="project" value="UniProtKB-KW"/>
</dbReference>
<dbReference type="PANTHER" id="PTHR42711">
    <property type="entry name" value="ABC TRANSPORTER ATP-BINDING PROTEIN"/>
    <property type="match status" value="1"/>
</dbReference>
<dbReference type="EMBL" id="CP106877">
    <property type="protein sequence ID" value="WAA12667.1"/>
    <property type="molecule type" value="Genomic_DNA"/>
</dbReference>
<dbReference type="PROSITE" id="PS00211">
    <property type="entry name" value="ABC_TRANSPORTER_1"/>
    <property type="match status" value="1"/>
</dbReference>
<gene>
    <name evidence="5" type="ORF">OE105_00545</name>
</gene>
<dbReference type="KEGG" id="fhl:OE105_00545"/>
<dbReference type="InterPro" id="IPR003439">
    <property type="entry name" value="ABC_transporter-like_ATP-bd"/>
</dbReference>
<dbReference type="Proteomes" id="UP001164726">
    <property type="component" value="Chromosome"/>
</dbReference>
<name>A0A9E8M0B8_9BACI</name>
<evidence type="ECO:0000256" key="3">
    <source>
        <dbReference type="ARBA" id="ARBA00022840"/>
    </source>
</evidence>